<keyword evidence="9" id="KW-1185">Reference proteome</keyword>
<keyword evidence="3" id="KW-1003">Cell membrane</keyword>
<protein>
    <submittedName>
        <fullName evidence="8">ABC transporter permease</fullName>
    </submittedName>
</protein>
<evidence type="ECO:0000256" key="4">
    <source>
        <dbReference type="ARBA" id="ARBA00022692"/>
    </source>
</evidence>
<evidence type="ECO:0000256" key="2">
    <source>
        <dbReference type="ARBA" id="ARBA00022448"/>
    </source>
</evidence>
<dbReference type="Gene3D" id="1.10.3720.10">
    <property type="entry name" value="MetI-like"/>
    <property type="match status" value="1"/>
</dbReference>
<dbReference type="Pfam" id="PF00528">
    <property type="entry name" value="BPD_transp_1"/>
    <property type="match status" value="1"/>
</dbReference>
<feature type="transmembrane region" description="Helical" evidence="7">
    <location>
        <begin position="103"/>
        <end position="125"/>
    </location>
</feature>
<feature type="transmembrane region" description="Helical" evidence="7">
    <location>
        <begin position="145"/>
        <end position="164"/>
    </location>
</feature>
<evidence type="ECO:0000313" key="8">
    <source>
        <dbReference type="EMBL" id="ANJ71996.1"/>
    </source>
</evidence>
<dbReference type="SUPFAM" id="SSF161098">
    <property type="entry name" value="MetI-like"/>
    <property type="match status" value="1"/>
</dbReference>
<dbReference type="Pfam" id="PF19300">
    <property type="entry name" value="BPD_transp_1_N"/>
    <property type="match status" value="1"/>
</dbReference>
<dbReference type="GeneID" id="61525519"/>
<dbReference type="PROSITE" id="PS50928">
    <property type="entry name" value="ABC_TM1"/>
    <property type="match status" value="1"/>
</dbReference>
<dbReference type="OrthoDB" id="9803623at2"/>
<evidence type="ECO:0000256" key="5">
    <source>
        <dbReference type="ARBA" id="ARBA00022989"/>
    </source>
</evidence>
<gene>
    <name evidence="8" type="ORF">A9Y76_05740</name>
</gene>
<dbReference type="CDD" id="cd06261">
    <property type="entry name" value="TM_PBP2"/>
    <property type="match status" value="1"/>
</dbReference>
<dbReference type="PANTHER" id="PTHR43163:SF2">
    <property type="entry name" value="ABC TRANSPORTER PERMEASE PROTEIN"/>
    <property type="match status" value="1"/>
</dbReference>
<proteinExistence type="inferred from homology"/>
<dbReference type="InterPro" id="IPR000515">
    <property type="entry name" value="MetI-like"/>
</dbReference>
<dbReference type="EMBL" id="CP016022">
    <property type="protein sequence ID" value="ANJ71996.1"/>
    <property type="molecule type" value="Genomic_DNA"/>
</dbReference>
<keyword evidence="5 7" id="KW-1133">Transmembrane helix</keyword>
<dbReference type="Proteomes" id="UP000078572">
    <property type="component" value="Chromosome 1"/>
</dbReference>
<organism evidence="8 9">
    <name type="scientific">Ralstonia insidiosa</name>
    <dbReference type="NCBI Taxonomy" id="190721"/>
    <lineage>
        <taxon>Bacteria</taxon>
        <taxon>Pseudomonadati</taxon>
        <taxon>Pseudomonadota</taxon>
        <taxon>Betaproteobacteria</taxon>
        <taxon>Burkholderiales</taxon>
        <taxon>Burkholderiaceae</taxon>
        <taxon>Ralstonia</taxon>
    </lineage>
</organism>
<dbReference type="GO" id="GO:0055085">
    <property type="term" value="P:transmembrane transport"/>
    <property type="evidence" value="ECO:0007669"/>
    <property type="project" value="InterPro"/>
</dbReference>
<dbReference type="GO" id="GO:0005886">
    <property type="term" value="C:plasma membrane"/>
    <property type="evidence" value="ECO:0007669"/>
    <property type="project" value="UniProtKB-SubCell"/>
</dbReference>
<keyword evidence="2 7" id="KW-0813">Transport</keyword>
<evidence type="ECO:0000256" key="6">
    <source>
        <dbReference type="ARBA" id="ARBA00023136"/>
    </source>
</evidence>
<accession>A0A191ZV78</accession>
<feature type="transmembrane region" description="Helical" evidence="7">
    <location>
        <begin position="12"/>
        <end position="33"/>
    </location>
</feature>
<feature type="transmembrane region" description="Helical" evidence="7">
    <location>
        <begin position="292"/>
        <end position="314"/>
    </location>
</feature>
<evidence type="ECO:0000256" key="7">
    <source>
        <dbReference type="RuleBase" id="RU363032"/>
    </source>
</evidence>
<keyword evidence="4 7" id="KW-0812">Transmembrane</keyword>
<feature type="transmembrane region" description="Helical" evidence="7">
    <location>
        <begin position="245"/>
        <end position="272"/>
    </location>
</feature>
<keyword evidence="6 7" id="KW-0472">Membrane</keyword>
<evidence type="ECO:0000256" key="1">
    <source>
        <dbReference type="ARBA" id="ARBA00004651"/>
    </source>
</evidence>
<reference evidence="9" key="1">
    <citation type="submission" date="2016-06" db="EMBL/GenBank/DDBJ databases">
        <authorList>
            <person name="Xu Y."/>
            <person name="Nagy A."/>
            <person name="Yan X."/>
            <person name="Kim S.W."/>
            <person name="Haley B."/>
            <person name="Liu N.T."/>
            <person name="Nou X."/>
        </authorList>
    </citation>
    <scope>NUCLEOTIDE SEQUENCE [LARGE SCALE GENOMIC DNA]</scope>
    <source>
        <strain evidence="9">ATCC 49129</strain>
    </source>
</reference>
<dbReference type="InterPro" id="IPR045621">
    <property type="entry name" value="BPD_transp_1_N"/>
</dbReference>
<dbReference type="InterPro" id="IPR035906">
    <property type="entry name" value="MetI-like_sf"/>
</dbReference>
<comment type="similarity">
    <text evidence="7">Belongs to the binding-protein-dependent transport system permease family.</text>
</comment>
<name>A0A191ZV78_9RALS</name>
<evidence type="ECO:0000256" key="3">
    <source>
        <dbReference type="ARBA" id="ARBA00022475"/>
    </source>
</evidence>
<evidence type="ECO:0000313" key="9">
    <source>
        <dbReference type="Proteomes" id="UP000078572"/>
    </source>
</evidence>
<dbReference type="RefSeq" id="WP_064802631.1">
    <property type="nucleotide sequence ID" value="NZ_CP016022.1"/>
</dbReference>
<dbReference type="PANTHER" id="PTHR43163">
    <property type="entry name" value="DIPEPTIDE TRANSPORT SYSTEM PERMEASE PROTEIN DPPB-RELATED"/>
    <property type="match status" value="1"/>
</dbReference>
<dbReference type="AlphaFoldDB" id="A0A191ZV78"/>
<comment type="subcellular location">
    <subcellularLocation>
        <location evidence="1 7">Cell membrane</location>
        <topology evidence="1 7">Multi-pass membrane protein</topology>
    </subcellularLocation>
</comment>
<dbReference type="STRING" id="190721.ACS15_1246"/>
<sequence length="330" mass="35830">MTGWLGWLVGRIGQALLVVLVMTVIVFVGLHAIGNPVDILIGQDVDQIDRARIIAELGLDKPLWQQYLSFLNGAVHGNLGKSFVYNEPAIQLILQRLPATLELAFAALIIAVVIGVPLGLFAGLYPNHPVSRLLMTGSVVGFSLPTFWVGLMLIMAFSVSLGWLPASGRGETARLFGVEWSWLTADGLRHLLLPAINLSLFKLSLVLRLTSAGVREVLPMDFVKFARAKGLSPLRVVLAHVLRNTLIPLVTVLGLELGSTIAFAVVTESIFAWPGAGKLILDSINSLDRPVIVSYLIVVVCLFVSLNLIVDILYRMLDPRVRMADSAETA</sequence>